<dbReference type="CDD" id="cd07114">
    <property type="entry name" value="ALDH_DhaS"/>
    <property type="match status" value="1"/>
</dbReference>
<sequence length="505" mass="54324">MAESLSADGTRFSQGSIEQRFKMLIDGNWVDSSTGEHFRCTDPFDGQEWGWIPIASAEDVDKAVKAARRAFEGPWSQVQPARRAALIRRLADLIDERAEDLARAQIHENGKLITEMLGGAHYFANQARYFSSLAEQVHGDAVTANNPNATVYSERVPVGVVAAITPWNSPLGLLSPKLFPALAAGCTIVIKPSEVTPTSTLLLGELIEEAGFPAGVVNIVTGYGRPTGEALAGHPDVDKVSFTGSVPTGKAIAATAGGNLARVSLELGGKSPAIVFKDADLENTVHGIMAGVFAATGQTCMAASRILVEDAIHDDFVRLLKERAERLRLGDPLDPATQVGPVAYRPQYDKVLDYIRIGQKEGATLYSGGTRPDDRELARGLFVTPTIFTDVDNGSRLAQEEIFGPVTGVIRFKDEADAVRIANDTQFGLGASVWTQDVGRAHRLIRGLNAGTVWVNVHRLLTNTAPFGGMKASGVGREFGLDALNEYTEPKTVWIDHGTVHQFGR</sequence>
<dbReference type="RefSeq" id="WP_151597343.1">
    <property type="nucleotide sequence ID" value="NZ_WBMS02000031.1"/>
</dbReference>
<dbReference type="InterPro" id="IPR016161">
    <property type="entry name" value="Ald_DH/histidinol_DH"/>
</dbReference>
<feature type="domain" description="Aldehyde dehydrogenase" evidence="5">
    <location>
        <begin position="29"/>
        <end position="493"/>
    </location>
</feature>
<dbReference type="Gene3D" id="3.40.309.10">
    <property type="entry name" value="Aldehyde Dehydrogenase, Chain A, domain 2"/>
    <property type="match status" value="1"/>
</dbReference>
<dbReference type="GO" id="GO:0016620">
    <property type="term" value="F:oxidoreductase activity, acting on the aldehyde or oxo group of donors, NAD or NADP as acceptor"/>
    <property type="evidence" value="ECO:0007669"/>
    <property type="project" value="InterPro"/>
</dbReference>
<protein>
    <submittedName>
        <fullName evidence="6">Aldehyde dehydrogenase family protein</fullName>
    </submittedName>
</protein>
<evidence type="ECO:0000313" key="7">
    <source>
        <dbReference type="Proteomes" id="UP000462055"/>
    </source>
</evidence>
<organism evidence="6 7">
    <name type="scientific">Actinomadura physcomitrii</name>
    <dbReference type="NCBI Taxonomy" id="2650748"/>
    <lineage>
        <taxon>Bacteria</taxon>
        <taxon>Bacillati</taxon>
        <taxon>Actinomycetota</taxon>
        <taxon>Actinomycetes</taxon>
        <taxon>Streptosporangiales</taxon>
        <taxon>Thermomonosporaceae</taxon>
        <taxon>Actinomadura</taxon>
    </lineage>
</organism>
<dbReference type="PROSITE" id="PS00070">
    <property type="entry name" value="ALDEHYDE_DEHYDR_CYS"/>
    <property type="match status" value="1"/>
</dbReference>
<keyword evidence="2 4" id="KW-0560">Oxidoreductase</keyword>
<dbReference type="InterPro" id="IPR015590">
    <property type="entry name" value="Aldehyde_DH_dom"/>
</dbReference>
<dbReference type="InterPro" id="IPR016160">
    <property type="entry name" value="Ald_DH_CS_CYS"/>
</dbReference>
<comment type="caution">
    <text evidence="6">The sequence shown here is derived from an EMBL/GenBank/DDBJ whole genome shotgun (WGS) entry which is preliminary data.</text>
</comment>
<gene>
    <name evidence="6" type="ORF">F8568_031610</name>
</gene>
<feature type="active site" evidence="3">
    <location>
        <position position="266"/>
    </location>
</feature>
<evidence type="ECO:0000256" key="2">
    <source>
        <dbReference type="ARBA" id="ARBA00023002"/>
    </source>
</evidence>
<proteinExistence type="inferred from homology"/>
<dbReference type="AlphaFoldDB" id="A0A6I4MPU8"/>
<name>A0A6I4MPU8_9ACTN</name>
<comment type="similarity">
    <text evidence="1 4">Belongs to the aldehyde dehydrogenase family.</text>
</comment>
<evidence type="ECO:0000259" key="5">
    <source>
        <dbReference type="Pfam" id="PF00171"/>
    </source>
</evidence>
<dbReference type="InterPro" id="IPR016163">
    <property type="entry name" value="Ald_DH_C"/>
</dbReference>
<dbReference type="InterPro" id="IPR029510">
    <property type="entry name" value="Ald_DH_CS_GLU"/>
</dbReference>
<dbReference type="Pfam" id="PF00171">
    <property type="entry name" value="Aldedh"/>
    <property type="match status" value="1"/>
</dbReference>
<dbReference type="Proteomes" id="UP000462055">
    <property type="component" value="Unassembled WGS sequence"/>
</dbReference>
<dbReference type="PROSITE" id="PS00687">
    <property type="entry name" value="ALDEHYDE_DEHYDR_GLU"/>
    <property type="match status" value="1"/>
</dbReference>
<dbReference type="FunFam" id="3.40.309.10:FF:000012">
    <property type="entry name" value="Betaine aldehyde dehydrogenase"/>
    <property type="match status" value="1"/>
</dbReference>
<evidence type="ECO:0000256" key="3">
    <source>
        <dbReference type="PROSITE-ProRule" id="PRU10007"/>
    </source>
</evidence>
<dbReference type="PANTHER" id="PTHR11699">
    <property type="entry name" value="ALDEHYDE DEHYDROGENASE-RELATED"/>
    <property type="match status" value="1"/>
</dbReference>
<accession>A0A6I4MPU8</accession>
<evidence type="ECO:0000313" key="6">
    <source>
        <dbReference type="EMBL" id="MWA04839.1"/>
    </source>
</evidence>
<evidence type="ECO:0000256" key="4">
    <source>
        <dbReference type="RuleBase" id="RU003345"/>
    </source>
</evidence>
<dbReference type="EMBL" id="WBMS02000031">
    <property type="protein sequence ID" value="MWA04839.1"/>
    <property type="molecule type" value="Genomic_DNA"/>
</dbReference>
<dbReference type="FunFam" id="3.40.605.10:FF:000007">
    <property type="entry name" value="NAD/NADP-dependent betaine aldehyde dehydrogenase"/>
    <property type="match status" value="1"/>
</dbReference>
<reference evidence="6" key="1">
    <citation type="submission" date="2019-12" db="EMBL/GenBank/DDBJ databases">
        <title>Actinomadura physcomitrii sp. nov., a novel actinomycete isolated from moss [Physcomitrium sphaericum (Ludw) Fuernr].</title>
        <authorList>
            <person name="Zhuang X."/>
        </authorList>
    </citation>
    <scope>NUCLEOTIDE SEQUENCE [LARGE SCALE GENOMIC DNA]</scope>
    <source>
        <strain evidence="6">LD22</strain>
    </source>
</reference>
<dbReference type="InterPro" id="IPR016162">
    <property type="entry name" value="Ald_DH_N"/>
</dbReference>
<dbReference type="SUPFAM" id="SSF53720">
    <property type="entry name" value="ALDH-like"/>
    <property type="match status" value="1"/>
</dbReference>
<evidence type="ECO:0000256" key="1">
    <source>
        <dbReference type="ARBA" id="ARBA00009986"/>
    </source>
</evidence>
<keyword evidence="7" id="KW-1185">Reference proteome</keyword>
<dbReference type="Gene3D" id="3.40.605.10">
    <property type="entry name" value="Aldehyde Dehydrogenase, Chain A, domain 1"/>
    <property type="match status" value="1"/>
</dbReference>